<dbReference type="Gene3D" id="2.60.120.560">
    <property type="entry name" value="Exo-inulinase, domain 1"/>
    <property type="match status" value="1"/>
</dbReference>
<gene>
    <name evidence="3" type="ORF">Cflav_PD5503</name>
</gene>
<feature type="domain" description="3-keto-alpha-glucoside-1,2-lyase/3-keto-2-hydroxy-glucal hydratase" evidence="2">
    <location>
        <begin position="53"/>
        <end position="261"/>
    </location>
</feature>
<keyword evidence="1" id="KW-1133">Transmembrane helix</keyword>
<evidence type="ECO:0000313" key="4">
    <source>
        <dbReference type="Proteomes" id="UP000003688"/>
    </source>
</evidence>
<organism evidence="3 4">
    <name type="scientific">Pedosphaera parvula (strain Ellin514)</name>
    <dbReference type="NCBI Taxonomy" id="320771"/>
    <lineage>
        <taxon>Bacteria</taxon>
        <taxon>Pseudomonadati</taxon>
        <taxon>Verrucomicrobiota</taxon>
        <taxon>Pedosphaerae</taxon>
        <taxon>Pedosphaerales</taxon>
        <taxon>Pedosphaeraceae</taxon>
        <taxon>Pedosphaera</taxon>
    </lineage>
</organism>
<proteinExistence type="predicted"/>
<accession>B9XBI3</accession>
<dbReference type="Pfam" id="PF06439">
    <property type="entry name" value="3keto-disac_hyd"/>
    <property type="match status" value="1"/>
</dbReference>
<dbReference type="OrthoDB" id="192463at2"/>
<dbReference type="EMBL" id="ABOX02000003">
    <property type="protein sequence ID" value="EEF62868.1"/>
    <property type="molecule type" value="Genomic_DNA"/>
</dbReference>
<dbReference type="Proteomes" id="UP000003688">
    <property type="component" value="Unassembled WGS sequence"/>
</dbReference>
<sequence length="264" mass="29265">MTSPKRDELAKPSFIPSLASSFKLIFPLILIVFSLSMVIHCTAQPTSPPPKAIIDGTGSSWRILGEKDFVNVNCQPSTWNWTNGILYCTGTPIGVSRSEKVYTNFEMVAQWQHQQSGGNSGIYVWASPESIKNLEQGAKGPFPSGIEVQVLDHGYKEQYEKKSKKKATWFTTNGDVFPVGNSTMKPFVPTSPDGSRSFPSKNLSKGFGEWNHYYIRCINGEVRLWVNGEEVSGGNNVHPASGYLCIESEGAPILFKEIRIRELP</sequence>
<keyword evidence="4" id="KW-1185">Reference proteome</keyword>
<dbReference type="GO" id="GO:0016787">
    <property type="term" value="F:hydrolase activity"/>
    <property type="evidence" value="ECO:0007669"/>
    <property type="project" value="InterPro"/>
</dbReference>
<evidence type="ECO:0000256" key="1">
    <source>
        <dbReference type="SAM" id="Phobius"/>
    </source>
</evidence>
<name>B9XBI3_PEDPL</name>
<protein>
    <recommendedName>
        <fullName evidence="2">3-keto-alpha-glucoside-1,2-lyase/3-keto-2-hydroxy-glucal hydratase domain-containing protein</fullName>
    </recommendedName>
</protein>
<keyword evidence="1" id="KW-0472">Membrane</keyword>
<dbReference type="RefSeq" id="WP_007413181.1">
    <property type="nucleotide sequence ID" value="NZ_ABOX02000003.1"/>
</dbReference>
<keyword evidence="1" id="KW-0812">Transmembrane</keyword>
<dbReference type="InterPro" id="IPR010496">
    <property type="entry name" value="AL/BT2_dom"/>
</dbReference>
<dbReference type="AlphaFoldDB" id="B9XBI3"/>
<reference evidence="3 4" key="1">
    <citation type="journal article" date="2011" name="J. Bacteriol.">
        <title>Genome sequence of 'Pedosphaera parvula' Ellin514, an aerobic Verrucomicrobial isolate from pasture soil.</title>
        <authorList>
            <person name="Kant R."/>
            <person name="van Passel M.W."/>
            <person name="Sangwan P."/>
            <person name="Palva A."/>
            <person name="Lucas S."/>
            <person name="Copeland A."/>
            <person name="Lapidus A."/>
            <person name="Glavina Del Rio T."/>
            <person name="Dalin E."/>
            <person name="Tice H."/>
            <person name="Bruce D."/>
            <person name="Goodwin L."/>
            <person name="Pitluck S."/>
            <person name="Chertkov O."/>
            <person name="Larimer F.W."/>
            <person name="Land M.L."/>
            <person name="Hauser L."/>
            <person name="Brettin T.S."/>
            <person name="Detter J.C."/>
            <person name="Han S."/>
            <person name="de Vos W.M."/>
            <person name="Janssen P.H."/>
            <person name="Smidt H."/>
        </authorList>
    </citation>
    <scope>NUCLEOTIDE SEQUENCE [LARGE SCALE GENOMIC DNA]</scope>
    <source>
        <strain evidence="3 4">Ellin514</strain>
    </source>
</reference>
<dbReference type="STRING" id="320771.Cflav_PD5503"/>
<feature type="transmembrane region" description="Helical" evidence="1">
    <location>
        <begin position="21"/>
        <end position="39"/>
    </location>
</feature>
<comment type="caution">
    <text evidence="3">The sequence shown here is derived from an EMBL/GenBank/DDBJ whole genome shotgun (WGS) entry which is preliminary data.</text>
</comment>
<evidence type="ECO:0000313" key="3">
    <source>
        <dbReference type="EMBL" id="EEF62868.1"/>
    </source>
</evidence>
<evidence type="ECO:0000259" key="2">
    <source>
        <dbReference type="Pfam" id="PF06439"/>
    </source>
</evidence>